<dbReference type="Pfam" id="PF20150">
    <property type="entry name" value="2EXR"/>
    <property type="match status" value="1"/>
</dbReference>
<sequence length="303" mass="34545">MEPNDLEFTKFPQLPADVQTRIWHMAIPSMDDRELQVAVHFQTSVTKHSCHVETGQFCGRHDTCERSVEGSPSAGAVCMTDGYFAISPDFPDPVLPPQELLCTLQLTCREARRVVHKRYPEVIKLYAGKWHPGVRVLTLRCDPAHDTLVIMNATSETGTHAQPNPEEQSSPNISTLTQERHFPQDRQQFNNFRQVLSSFRKCAFRHVDEHYLRRNAFDLPPIGESIVPVKPRDLETLSLRMESREKFYLWLYPGSFPGVEEPTRIELLSVCGQGRCETPSAIDNESIALLISYNTSPRAARYH</sequence>
<reference evidence="3 4" key="1">
    <citation type="submission" date="2019-06" db="EMBL/GenBank/DDBJ databases">
        <authorList>
            <person name="Broberg M."/>
        </authorList>
    </citation>
    <scope>NUCLEOTIDE SEQUENCE [LARGE SCALE GENOMIC DNA]</scope>
</reference>
<feature type="domain" description="2EXR" evidence="2">
    <location>
        <begin position="8"/>
        <end position="148"/>
    </location>
</feature>
<comment type="caution">
    <text evidence="3">The sequence shown here is derived from an EMBL/GenBank/DDBJ whole genome shotgun (WGS) entry which is preliminary data.</text>
</comment>
<organism evidence="3 4">
    <name type="scientific">Bionectria ochroleuca</name>
    <name type="common">Gliocladium roseum</name>
    <dbReference type="NCBI Taxonomy" id="29856"/>
    <lineage>
        <taxon>Eukaryota</taxon>
        <taxon>Fungi</taxon>
        <taxon>Dikarya</taxon>
        <taxon>Ascomycota</taxon>
        <taxon>Pezizomycotina</taxon>
        <taxon>Sordariomycetes</taxon>
        <taxon>Hypocreomycetidae</taxon>
        <taxon>Hypocreales</taxon>
        <taxon>Bionectriaceae</taxon>
        <taxon>Clonostachys</taxon>
    </lineage>
</organism>
<evidence type="ECO:0000256" key="1">
    <source>
        <dbReference type="SAM" id="MobiDB-lite"/>
    </source>
</evidence>
<evidence type="ECO:0000313" key="4">
    <source>
        <dbReference type="Proteomes" id="UP000766486"/>
    </source>
</evidence>
<dbReference type="EMBL" id="CABFNS010000414">
    <property type="protein sequence ID" value="VUC21580.1"/>
    <property type="molecule type" value="Genomic_DNA"/>
</dbReference>
<dbReference type="Proteomes" id="UP000766486">
    <property type="component" value="Unassembled WGS sequence"/>
</dbReference>
<dbReference type="InterPro" id="IPR045518">
    <property type="entry name" value="2EXR"/>
</dbReference>
<name>A0ABY6TSG1_BIOOC</name>
<accession>A0ABY6TSG1</accession>
<proteinExistence type="predicted"/>
<gene>
    <name evidence="3" type="ORF">CLO192961_LOCUS58332</name>
</gene>
<evidence type="ECO:0000313" key="3">
    <source>
        <dbReference type="EMBL" id="VUC21580.1"/>
    </source>
</evidence>
<protein>
    <recommendedName>
        <fullName evidence="2">2EXR domain-containing protein</fullName>
    </recommendedName>
</protein>
<keyword evidence="4" id="KW-1185">Reference proteome</keyword>
<feature type="region of interest" description="Disordered" evidence="1">
    <location>
        <begin position="156"/>
        <end position="175"/>
    </location>
</feature>
<evidence type="ECO:0000259" key="2">
    <source>
        <dbReference type="Pfam" id="PF20150"/>
    </source>
</evidence>